<evidence type="ECO:0000313" key="11">
    <source>
        <dbReference type="Proteomes" id="UP001470230"/>
    </source>
</evidence>
<evidence type="ECO:0000256" key="1">
    <source>
        <dbReference type="ARBA" id="ARBA00001936"/>
    </source>
</evidence>
<comment type="similarity">
    <text evidence="8">Belongs to the PPP phosphatase family.</text>
</comment>
<protein>
    <recommendedName>
        <fullName evidence="8">Serine/threonine-protein phosphatase</fullName>
        <ecNumber evidence="8">3.1.3.16</ecNumber>
    </recommendedName>
</protein>
<evidence type="ECO:0000256" key="6">
    <source>
        <dbReference type="ARBA" id="ARBA00047761"/>
    </source>
</evidence>
<evidence type="ECO:0000313" key="10">
    <source>
        <dbReference type="EMBL" id="KAK8898426.1"/>
    </source>
</evidence>
<evidence type="ECO:0000259" key="9">
    <source>
        <dbReference type="PROSITE" id="PS00125"/>
    </source>
</evidence>
<evidence type="ECO:0000256" key="8">
    <source>
        <dbReference type="RuleBase" id="RU004273"/>
    </source>
</evidence>
<comment type="cofactor">
    <cofactor evidence="1">
        <name>Mn(2+)</name>
        <dbReference type="ChEBI" id="CHEBI:29035"/>
    </cofactor>
</comment>
<sequence>MTQAAEYILSSYSFIATYSLEQILDVGYQSKEGNPIPSFDEKLLIELCADARKTLENESNILDIEGDVIIVGDIHGSFHDLLRILKYTQKIDSKVLFLGDYVDRGNFSLECITLLFALKITEPDKYFLLRGNHEFDSICSQYGFLDEIINYHNPKKVKESNSFQFNEKLSNSDSFNFLYEQGRTSNSFPNSPLDDVDDEYSMLHKEKDCYHYSHDLYDAFLKAFSYLPIAAIVNKTNLCIHGGLGPDLENINQIRNNIVRPISEFEESRLFSDLVWSDPCIVCGSFYAENPRGRGWLFSKLAAIHFLSENSLKRIIRAHECVKHGTTYNFQEKCVTVFSASSYSKEFGNYSGIVKLFQKDDSIKFVTFPPLRRLEKSDTIYYKVQAFHDRNEKIRLCFSFRHPLLPSNSSVRMTRHKSVRHINCQSSFLMQSPFKQPFKPISCSKSEALIQKPMIHHSNSRDCLNSGSEMQLKRRKTLNSLDGLQSSDDQ</sequence>
<feature type="domain" description="Serine/threonine specific protein phosphatases" evidence="9">
    <location>
        <begin position="129"/>
        <end position="134"/>
    </location>
</feature>
<dbReference type="CDD" id="cd00144">
    <property type="entry name" value="MPP_PPP_family"/>
    <property type="match status" value="1"/>
</dbReference>
<dbReference type="EMBL" id="JAPFFF010000001">
    <property type="protein sequence ID" value="KAK8898426.1"/>
    <property type="molecule type" value="Genomic_DNA"/>
</dbReference>
<dbReference type="Proteomes" id="UP001470230">
    <property type="component" value="Unassembled WGS sequence"/>
</dbReference>
<evidence type="ECO:0000256" key="7">
    <source>
        <dbReference type="ARBA" id="ARBA00048336"/>
    </source>
</evidence>
<organism evidence="10 11">
    <name type="scientific">Tritrichomonas musculus</name>
    <dbReference type="NCBI Taxonomy" id="1915356"/>
    <lineage>
        <taxon>Eukaryota</taxon>
        <taxon>Metamonada</taxon>
        <taxon>Parabasalia</taxon>
        <taxon>Tritrichomonadida</taxon>
        <taxon>Tritrichomonadidae</taxon>
        <taxon>Tritrichomonas</taxon>
    </lineage>
</organism>
<dbReference type="PANTHER" id="PTHR11668:SF300">
    <property type="entry name" value="SERINE_THREONINE-PROTEIN PHOSPHATASE"/>
    <property type="match status" value="1"/>
</dbReference>
<reference evidence="10 11" key="1">
    <citation type="submission" date="2024-04" db="EMBL/GenBank/DDBJ databases">
        <title>Tritrichomonas musculus Genome.</title>
        <authorList>
            <person name="Alves-Ferreira E."/>
            <person name="Grigg M."/>
            <person name="Lorenzi H."/>
            <person name="Galac M."/>
        </authorList>
    </citation>
    <scope>NUCLEOTIDE SEQUENCE [LARGE SCALE GENOMIC DNA]</scope>
    <source>
        <strain evidence="10 11">EAF2021</strain>
    </source>
</reference>
<keyword evidence="4" id="KW-0904">Protein phosphatase</keyword>
<name>A0ABR2L609_9EUKA</name>
<dbReference type="SMART" id="SM00156">
    <property type="entry name" value="PP2Ac"/>
    <property type="match status" value="1"/>
</dbReference>
<keyword evidence="3 8" id="KW-0378">Hydrolase</keyword>
<dbReference type="SUPFAM" id="SSF56300">
    <property type="entry name" value="Metallo-dependent phosphatases"/>
    <property type="match status" value="1"/>
</dbReference>
<keyword evidence="2" id="KW-0479">Metal-binding</keyword>
<dbReference type="InterPro" id="IPR029052">
    <property type="entry name" value="Metallo-depent_PP-like"/>
</dbReference>
<proteinExistence type="inferred from homology"/>
<dbReference type="PANTHER" id="PTHR11668">
    <property type="entry name" value="SERINE/THREONINE PROTEIN PHOSPHATASE"/>
    <property type="match status" value="1"/>
</dbReference>
<dbReference type="InterPro" id="IPR004843">
    <property type="entry name" value="Calcineurin-like_PHP"/>
</dbReference>
<gene>
    <name evidence="10" type="ORF">M9Y10_000713</name>
</gene>
<dbReference type="Pfam" id="PF00149">
    <property type="entry name" value="Metallophos"/>
    <property type="match status" value="2"/>
</dbReference>
<evidence type="ECO:0000256" key="3">
    <source>
        <dbReference type="ARBA" id="ARBA00022801"/>
    </source>
</evidence>
<comment type="caution">
    <text evidence="10">The sequence shown here is derived from an EMBL/GenBank/DDBJ whole genome shotgun (WGS) entry which is preliminary data.</text>
</comment>
<keyword evidence="5" id="KW-0464">Manganese</keyword>
<evidence type="ECO:0000256" key="5">
    <source>
        <dbReference type="ARBA" id="ARBA00023211"/>
    </source>
</evidence>
<keyword evidence="11" id="KW-1185">Reference proteome</keyword>
<dbReference type="PROSITE" id="PS00125">
    <property type="entry name" value="SER_THR_PHOSPHATASE"/>
    <property type="match status" value="1"/>
</dbReference>
<comment type="catalytic activity">
    <reaction evidence="7 8">
        <text>O-phospho-L-threonyl-[protein] + H2O = L-threonyl-[protein] + phosphate</text>
        <dbReference type="Rhea" id="RHEA:47004"/>
        <dbReference type="Rhea" id="RHEA-COMP:11060"/>
        <dbReference type="Rhea" id="RHEA-COMP:11605"/>
        <dbReference type="ChEBI" id="CHEBI:15377"/>
        <dbReference type="ChEBI" id="CHEBI:30013"/>
        <dbReference type="ChEBI" id="CHEBI:43474"/>
        <dbReference type="ChEBI" id="CHEBI:61977"/>
        <dbReference type="EC" id="3.1.3.16"/>
    </reaction>
</comment>
<comment type="catalytic activity">
    <reaction evidence="6">
        <text>O-phospho-L-seryl-[protein] + H2O = L-seryl-[protein] + phosphate</text>
        <dbReference type="Rhea" id="RHEA:20629"/>
        <dbReference type="Rhea" id="RHEA-COMP:9863"/>
        <dbReference type="Rhea" id="RHEA-COMP:11604"/>
        <dbReference type="ChEBI" id="CHEBI:15377"/>
        <dbReference type="ChEBI" id="CHEBI:29999"/>
        <dbReference type="ChEBI" id="CHEBI:43474"/>
        <dbReference type="ChEBI" id="CHEBI:83421"/>
        <dbReference type="EC" id="3.1.3.16"/>
    </reaction>
</comment>
<dbReference type="EC" id="3.1.3.16" evidence="8"/>
<dbReference type="Gene3D" id="3.60.21.10">
    <property type="match status" value="1"/>
</dbReference>
<dbReference type="InterPro" id="IPR006186">
    <property type="entry name" value="Ser/Thr-sp_prot-phosphatase"/>
</dbReference>
<evidence type="ECO:0000256" key="2">
    <source>
        <dbReference type="ARBA" id="ARBA00022723"/>
    </source>
</evidence>
<evidence type="ECO:0000256" key="4">
    <source>
        <dbReference type="ARBA" id="ARBA00022912"/>
    </source>
</evidence>
<dbReference type="InterPro" id="IPR050341">
    <property type="entry name" value="PP1_catalytic_subunit"/>
</dbReference>
<dbReference type="PRINTS" id="PR00114">
    <property type="entry name" value="STPHPHTASE"/>
</dbReference>
<accession>A0ABR2L609</accession>